<reference evidence="1 2" key="1">
    <citation type="journal article" date="2013" name="BMC Genomics">
        <title>Genomics-driven discovery of the pneumocandin biosynthetic gene cluster in the fungus Glarea lozoyensis.</title>
        <authorList>
            <person name="Chen L."/>
            <person name="Yue Q."/>
            <person name="Zhang X."/>
            <person name="Xiang M."/>
            <person name="Wang C."/>
            <person name="Li S."/>
            <person name="Che Y."/>
            <person name="Ortiz-Lopez F.J."/>
            <person name="Bills G.F."/>
            <person name="Liu X."/>
            <person name="An Z."/>
        </authorList>
    </citation>
    <scope>NUCLEOTIDE SEQUENCE [LARGE SCALE GENOMIC DNA]</scope>
    <source>
        <strain evidence="2">ATCC 20868 / MF5171</strain>
    </source>
</reference>
<organism evidence="1 2">
    <name type="scientific">Glarea lozoyensis (strain ATCC 20868 / MF5171)</name>
    <dbReference type="NCBI Taxonomy" id="1116229"/>
    <lineage>
        <taxon>Eukaryota</taxon>
        <taxon>Fungi</taxon>
        <taxon>Dikarya</taxon>
        <taxon>Ascomycota</taxon>
        <taxon>Pezizomycotina</taxon>
        <taxon>Leotiomycetes</taxon>
        <taxon>Helotiales</taxon>
        <taxon>Helotiaceae</taxon>
        <taxon>Glarea</taxon>
    </lineage>
</organism>
<dbReference type="GeneID" id="19468500"/>
<accession>S3CPF2</accession>
<dbReference type="RefSeq" id="XP_008084240.1">
    <property type="nucleotide sequence ID" value="XM_008086049.1"/>
</dbReference>
<dbReference type="KEGG" id="glz:GLAREA_09452"/>
<keyword evidence="2" id="KW-1185">Reference proteome</keyword>
<evidence type="ECO:0000313" key="1">
    <source>
        <dbReference type="EMBL" id="EPE28332.1"/>
    </source>
</evidence>
<evidence type="ECO:0008006" key="3">
    <source>
        <dbReference type="Google" id="ProtNLM"/>
    </source>
</evidence>
<dbReference type="OrthoDB" id="3257981at2759"/>
<dbReference type="eggNOG" id="ENOG502SNWE">
    <property type="taxonomic scope" value="Eukaryota"/>
</dbReference>
<dbReference type="EMBL" id="KE145368">
    <property type="protein sequence ID" value="EPE28332.1"/>
    <property type="molecule type" value="Genomic_DNA"/>
</dbReference>
<proteinExistence type="predicted"/>
<protein>
    <recommendedName>
        <fullName evidence="3">F-box domain-containing protein</fullName>
    </recommendedName>
</protein>
<evidence type="ECO:0000313" key="2">
    <source>
        <dbReference type="Proteomes" id="UP000016922"/>
    </source>
</evidence>
<gene>
    <name evidence="1" type="ORF">GLAREA_09452</name>
</gene>
<dbReference type="HOGENOM" id="CLU_453444_0_0_1"/>
<name>S3CPF2_GLAL2</name>
<sequence>MDSYSGIDMKLLEHTDGSGLPCLPPHPRPSYPDEVMDGRTLTSNARLLKLPQEVLTQIIGDIDTFADLRKFALSSKDCCQVARSRLFCGVYPKCNRARYKLTSLMSQEAKLRKDHQPYPSIGPCVRHIKFRVDENMNWLWLCPKNQQGWRSDSGSILIQDRVEGFPETISHLMLSPTLRTIGLSYLHYIIRRELLPTEKRLRPSKIKLQLQNLYISNCSFTYKRRVRGKDEPKPHNLASNYLEPIVKQLIDAASPKLETFYWDMSISARNTYGTEHARCSLVEKEPRPNFEQLRRLFLKVAFEDDGTWECLLDSPGLRDLGVHVFLNDDIWAKSLEKAGRMEKLRSFEWSSKKDYLYTGNQAPRPGIPVDFLKSNDQITRLSLVAEKSMVANVNDVLGLDVLPLLAQSFRNLTSLRIWCDGWTMPLDHLQYISQLKQLEKLSLGVDRRAQYWFICHPEILFSLRPLRYLKAIAFHRDIYPRLSEDYDPASNPYRHFVSPYSYYDDKMVNQNPEPLVWDSSITRQEVANHQSLWWDIHRQRMKSYADEYLEALPVLQWMYLGQCYYECDRSVPESKKFVLRDPPGPHDFSYGLDALIGWRERC</sequence>
<dbReference type="AlphaFoldDB" id="S3CPF2"/>
<dbReference type="Proteomes" id="UP000016922">
    <property type="component" value="Unassembled WGS sequence"/>
</dbReference>